<proteinExistence type="predicted"/>
<reference evidence="2" key="1">
    <citation type="journal article" date="2023" name="Front. Plant Sci.">
        <title>Chromosomal-level genome assembly of Melastoma candidum provides insights into trichome evolution.</title>
        <authorList>
            <person name="Zhong Y."/>
            <person name="Wu W."/>
            <person name="Sun C."/>
            <person name="Zou P."/>
            <person name="Liu Y."/>
            <person name="Dai S."/>
            <person name="Zhou R."/>
        </authorList>
    </citation>
    <scope>NUCLEOTIDE SEQUENCE [LARGE SCALE GENOMIC DNA]</scope>
</reference>
<keyword evidence="2" id="KW-1185">Reference proteome</keyword>
<dbReference type="Proteomes" id="UP001057402">
    <property type="component" value="Chromosome 5"/>
</dbReference>
<evidence type="ECO:0000313" key="1">
    <source>
        <dbReference type="EMBL" id="KAI4369367.1"/>
    </source>
</evidence>
<comment type="caution">
    <text evidence="1">The sequence shown here is derived from an EMBL/GenBank/DDBJ whole genome shotgun (WGS) entry which is preliminary data.</text>
</comment>
<gene>
    <name evidence="1" type="ORF">MLD38_017811</name>
</gene>
<accession>A0ACB9R042</accession>
<organism evidence="1 2">
    <name type="scientific">Melastoma candidum</name>
    <dbReference type="NCBI Taxonomy" id="119954"/>
    <lineage>
        <taxon>Eukaryota</taxon>
        <taxon>Viridiplantae</taxon>
        <taxon>Streptophyta</taxon>
        <taxon>Embryophyta</taxon>
        <taxon>Tracheophyta</taxon>
        <taxon>Spermatophyta</taxon>
        <taxon>Magnoliopsida</taxon>
        <taxon>eudicotyledons</taxon>
        <taxon>Gunneridae</taxon>
        <taxon>Pentapetalae</taxon>
        <taxon>rosids</taxon>
        <taxon>malvids</taxon>
        <taxon>Myrtales</taxon>
        <taxon>Melastomataceae</taxon>
        <taxon>Melastomatoideae</taxon>
        <taxon>Melastomateae</taxon>
        <taxon>Melastoma</taxon>
    </lineage>
</organism>
<name>A0ACB9R042_9MYRT</name>
<evidence type="ECO:0000313" key="2">
    <source>
        <dbReference type="Proteomes" id="UP001057402"/>
    </source>
</evidence>
<sequence length="66" mass="7425">MLERKHRLAEEVHGEIRSPKSTGDARVNELLDSDMSSRLGKWSEFNAEVMEEGVKIGKGILTTLIE</sequence>
<protein>
    <submittedName>
        <fullName evidence="1">Uncharacterized protein</fullName>
    </submittedName>
</protein>
<dbReference type="EMBL" id="CM042884">
    <property type="protein sequence ID" value="KAI4369367.1"/>
    <property type="molecule type" value="Genomic_DNA"/>
</dbReference>